<evidence type="ECO:0000313" key="2">
    <source>
        <dbReference type="EMBL" id="PSR52568.1"/>
    </source>
</evidence>
<evidence type="ECO:0000313" key="3">
    <source>
        <dbReference type="Proteomes" id="UP000240357"/>
    </source>
</evidence>
<dbReference type="CDD" id="cd18873">
    <property type="entry name" value="NUDIX_NadM_like"/>
    <property type="match status" value="1"/>
</dbReference>
<dbReference type="PROSITE" id="PS51462">
    <property type="entry name" value="NUDIX"/>
    <property type="match status" value="1"/>
</dbReference>
<name>A0A2T2YAV1_9BACT</name>
<dbReference type="Proteomes" id="UP000240357">
    <property type="component" value="Unassembled WGS sequence"/>
</dbReference>
<dbReference type="InterPro" id="IPR000086">
    <property type="entry name" value="NUDIX_hydrolase_dom"/>
</dbReference>
<comment type="caution">
    <text evidence="2">The sequence shown here is derived from an EMBL/GenBank/DDBJ whole genome shotgun (WGS) entry which is preliminary data.</text>
</comment>
<proteinExistence type="predicted"/>
<dbReference type="PANTHER" id="PTHR43736:SF4">
    <property type="entry name" value="SLR1690 PROTEIN"/>
    <property type="match status" value="1"/>
</dbReference>
<dbReference type="SUPFAM" id="SSF55811">
    <property type="entry name" value="Nudix"/>
    <property type="match status" value="1"/>
</dbReference>
<dbReference type="Pfam" id="PF21906">
    <property type="entry name" value="WHD_NrtR"/>
    <property type="match status" value="1"/>
</dbReference>
<feature type="domain" description="Nudix hydrolase" evidence="1">
    <location>
        <begin position="21"/>
        <end position="153"/>
    </location>
</feature>
<organism evidence="2 3">
    <name type="scientific">Adhaeribacter arboris</name>
    <dbReference type="NCBI Taxonomy" id="2072846"/>
    <lineage>
        <taxon>Bacteria</taxon>
        <taxon>Pseudomonadati</taxon>
        <taxon>Bacteroidota</taxon>
        <taxon>Cytophagia</taxon>
        <taxon>Cytophagales</taxon>
        <taxon>Hymenobacteraceae</taxon>
        <taxon>Adhaeribacter</taxon>
    </lineage>
</organism>
<protein>
    <submittedName>
        <fullName evidence="2">NUDIX hydrolase</fullName>
    </submittedName>
</protein>
<keyword evidence="2" id="KW-0378">Hydrolase</keyword>
<evidence type="ECO:0000259" key="1">
    <source>
        <dbReference type="PROSITE" id="PS51462"/>
    </source>
</evidence>
<dbReference type="AlphaFoldDB" id="A0A2T2YAV1"/>
<dbReference type="Pfam" id="PF00293">
    <property type="entry name" value="NUDIX"/>
    <property type="match status" value="1"/>
</dbReference>
<dbReference type="InterPro" id="IPR036388">
    <property type="entry name" value="WH-like_DNA-bd_sf"/>
</dbReference>
<dbReference type="InterPro" id="IPR054105">
    <property type="entry name" value="WHD_NrtR"/>
</dbReference>
<dbReference type="SUPFAM" id="SSF46785">
    <property type="entry name" value="Winged helix' DNA-binding domain"/>
    <property type="match status" value="1"/>
</dbReference>
<dbReference type="RefSeq" id="WP_106926318.1">
    <property type="nucleotide sequence ID" value="NZ_PYFT01000001.1"/>
</dbReference>
<dbReference type="OrthoDB" id="9786141at2"/>
<dbReference type="EMBL" id="PYFT01000001">
    <property type="protein sequence ID" value="PSR52568.1"/>
    <property type="molecule type" value="Genomic_DNA"/>
</dbReference>
<accession>A0A2T2YAV1</accession>
<gene>
    <name evidence="2" type="ORF">AHMF7605_03020</name>
</gene>
<sequence>MVQTKFAGSILNFKPEDIIPAVSTDCIIFGLDDGKLKVLLLKRNIEPSLGLWALPGGFVLNFEELEMSAKRTLHDTTGMTNVFMEQVQAFGQVDRFPWRRVITIAFYALIKYRTDDLRAGPDASDIHWFDISDLPELVFDHKHILNVTLQHLQSKVRSEPIGFELLPPKFTLTQLQELYEAVLRTTFDTRNFRKKLLKMNLLEQLNETQTGVAHRAARLYRFNPGIYQKLKEKGFTFEL</sequence>
<dbReference type="InterPro" id="IPR036390">
    <property type="entry name" value="WH_DNA-bd_sf"/>
</dbReference>
<reference evidence="2 3" key="1">
    <citation type="submission" date="2018-03" db="EMBL/GenBank/DDBJ databases">
        <title>Adhaeribacter sp. HMF7605 Genome sequencing and assembly.</title>
        <authorList>
            <person name="Kang H."/>
            <person name="Kang J."/>
            <person name="Cha I."/>
            <person name="Kim H."/>
            <person name="Joh K."/>
        </authorList>
    </citation>
    <scope>NUCLEOTIDE SEQUENCE [LARGE SCALE GENOMIC DNA]</scope>
    <source>
        <strain evidence="2 3">HMF7605</strain>
    </source>
</reference>
<dbReference type="InterPro" id="IPR015797">
    <property type="entry name" value="NUDIX_hydrolase-like_dom_sf"/>
</dbReference>
<dbReference type="Gene3D" id="3.90.79.10">
    <property type="entry name" value="Nucleoside Triphosphate Pyrophosphohydrolase"/>
    <property type="match status" value="1"/>
</dbReference>
<dbReference type="PANTHER" id="PTHR43736">
    <property type="entry name" value="ADP-RIBOSE PYROPHOSPHATASE"/>
    <property type="match status" value="1"/>
</dbReference>
<dbReference type="GO" id="GO:0016787">
    <property type="term" value="F:hydrolase activity"/>
    <property type="evidence" value="ECO:0007669"/>
    <property type="project" value="UniProtKB-KW"/>
</dbReference>
<keyword evidence="3" id="KW-1185">Reference proteome</keyword>
<dbReference type="Gene3D" id="1.10.10.10">
    <property type="entry name" value="Winged helix-like DNA-binding domain superfamily/Winged helix DNA-binding domain"/>
    <property type="match status" value="1"/>
</dbReference>